<dbReference type="GeneID" id="9465403"/>
<evidence type="ECO:0000313" key="3">
    <source>
        <dbReference type="EMBL" id="EEY64909.1"/>
    </source>
</evidence>
<keyword evidence="4" id="KW-1185">Reference proteome</keyword>
<proteinExistence type="predicted"/>
<evidence type="ECO:0000256" key="1">
    <source>
        <dbReference type="ARBA" id="ARBA00023125"/>
    </source>
</evidence>
<dbReference type="Pfam" id="PF03221">
    <property type="entry name" value="HTH_Tnp_Tc5"/>
    <property type="match status" value="1"/>
</dbReference>
<dbReference type="HOGENOM" id="CLU_1291218_0_0_1"/>
<gene>
    <name evidence="3" type="ORF">PITG_16239</name>
</gene>
<dbReference type="EMBL" id="DS028160">
    <property type="protein sequence ID" value="EEY64909.1"/>
    <property type="molecule type" value="Genomic_DNA"/>
</dbReference>
<accession>D0NTF8</accession>
<dbReference type="AlphaFoldDB" id="D0NTF8"/>
<sequence>MRAKGKLSNTARSVGNPCVQAGKSLSRDATRNVIAGESKWAAIEPCQLERKQLVSPQIQETDARIMKVFKAMDGKVEAITGKVIKAIALRVNVYGENTTLKLSKGWLYRLQERHGIYKKRKHGEAASVDQEAAEVGRVKLRRLTDSYARSEICNMDETSFFFRSEAKYTLTQRKVFSGRKDPKHRLTLALDIYTALCWSKVAYDEISPKTIQNC</sequence>
<reference evidence="4" key="1">
    <citation type="journal article" date="2009" name="Nature">
        <title>Genome sequence and analysis of the Irish potato famine pathogen Phytophthora infestans.</title>
        <authorList>
            <consortium name="The Broad Institute Genome Sequencing Platform"/>
            <person name="Haas B.J."/>
            <person name="Kamoun S."/>
            <person name="Zody M.C."/>
            <person name="Jiang R.H."/>
            <person name="Handsaker R.E."/>
            <person name="Cano L.M."/>
            <person name="Grabherr M."/>
            <person name="Kodira C.D."/>
            <person name="Raffaele S."/>
            <person name="Torto-Alalibo T."/>
            <person name="Bozkurt T.O."/>
            <person name="Ah-Fong A.M."/>
            <person name="Alvarado L."/>
            <person name="Anderson V.L."/>
            <person name="Armstrong M.R."/>
            <person name="Avrova A."/>
            <person name="Baxter L."/>
            <person name="Beynon J."/>
            <person name="Boevink P.C."/>
            <person name="Bollmann S.R."/>
            <person name="Bos J.I."/>
            <person name="Bulone V."/>
            <person name="Cai G."/>
            <person name="Cakir C."/>
            <person name="Carrington J.C."/>
            <person name="Chawner M."/>
            <person name="Conti L."/>
            <person name="Costanzo S."/>
            <person name="Ewan R."/>
            <person name="Fahlgren N."/>
            <person name="Fischbach M.A."/>
            <person name="Fugelstad J."/>
            <person name="Gilroy E.M."/>
            <person name="Gnerre S."/>
            <person name="Green P.J."/>
            <person name="Grenville-Briggs L.J."/>
            <person name="Griffith J."/>
            <person name="Grunwald N.J."/>
            <person name="Horn K."/>
            <person name="Horner N.R."/>
            <person name="Hu C.H."/>
            <person name="Huitema E."/>
            <person name="Jeong D.H."/>
            <person name="Jones A.M."/>
            <person name="Jones J.D."/>
            <person name="Jones R.W."/>
            <person name="Karlsson E.K."/>
            <person name="Kunjeti S.G."/>
            <person name="Lamour K."/>
            <person name="Liu Z."/>
            <person name="Ma L."/>
            <person name="Maclean D."/>
            <person name="Chibucos M.C."/>
            <person name="McDonald H."/>
            <person name="McWalters J."/>
            <person name="Meijer H.J."/>
            <person name="Morgan W."/>
            <person name="Morris P.F."/>
            <person name="Munro C.A."/>
            <person name="O'Neill K."/>
            <person name="Ospina-Giraldo M."/>
            <person name="Pinzon A."/>
            <person name="Pritchard L."/>
            <person name="Ramsahoye B."/>
            <person name="Ren Q."/>
            <person name="Restrepo S."/>
            <person name="Roy S."/>
            <person name="Sadanandom A."/>
            <person name="Savidor A."/>
            <person name="Schornack S."/>
            <person name="Schwartz D.C."/>
            <person name="Schumann U.D."/>
            <person name="Schwessinger B."/>
            <person name="Seyer L."/>
            <person name="Sharpe T."/>
            <person name="Silvar C."/>
            <person name="Song J."/>
            <person name="Studholme D.J."/>
            <person name="Sykes S."/>
            <person name="Thines M."/>
            <person name="van de Vondervoort P.J."/>
            <person name="Phuntumart V."/>
            <person name="Wawra S."/>
            <person name="Weide R."/>
            <person name="Win J."/>
            <person name="Young C."/>
            <person name="Zhou S."/>
            <person name="Fry W."/>
            <person name="Meyers B.C."/>
            <person name="van West P."/>
            <person name="Ristaino J."/>
            <person name="Govers F."/>
            <person name="Birch P.R."/>
            <person name="Whisson S.C."/>
            <person name="Judelson H.S."/>
            <person name="Nusbaum C."/>
        </authorList>
    </citation>
    <scope>NUCLEOTIDE SEQUENCE [LARGE SCALE GENOMIC DNA]</scope>
    <source>
        <strain evidence="4">T30-4</strain>
    </source>
</reference>
<evidence type="ECO:0000313" key="4">
    <source>
        <dbReference type="Proteomes" id="UP000006643"/>
    </source>
</evidence>
<dbReference type="PROSITE" id="PS51253">
    <property type="entry name" value="HTH_CENPB"/>
    <property type="match status" value="1"/>
</dbReference>
<evidence type="ECO:0000259" key="2">
    <source>
        <dbReference type="PROSITE" id="PS51253"/>
    </source>
</evidence>
<feature type="domain" description="HTH CENPB-type" evidence="2">
    <location>
        <begin position="49"/>
        <end position="120"/>
    </location>
</feature>
<dbReference type="GO" id="GO:0003677">
    <property type="term" value="F:DNA binding"/>
    <property type="evidence" value="ECO:0007669"/>
    <property type="project" value="UniProtKB-KW"/>
</dbReference>
<dbReference type="eggNOG" id="KOG3105">
    <property type="taxonomic scope" value="Eukaryota"/>
</dbReference>
<dbReference type="OrthoDB" id="117248at2759"/>
<dbReference type="KEGG" id="pif:PITG_16239"/>
<dbReference type="VEuPathDB" id="FungiDB:PITG_16239"/>
<dbReference type="Proteomes" id="UP000006643">
    <property type="component" value="Unassembled WGS sequence"/>
</dbReference>
<keyword evidence="1" id="KW-0238">DNA-binding</keyword>
<name>D0NTF8_PHYIT</name>
<dbReference type="InParanoid" id="D0NTF8"/>
<organism evidence="3 4">
    <name type="scientific">Phytophthora infestans (strain T30-4)</name>
    <name type="common">Potato late blight agent</name>
    <dbReference type="NCBI Taxonomy" id="403677"/>
    <lineage>
        <taxon>Eukaryota</taxon>
        <taxon>Sar</taxon>
        <taxon>Stramenopiles</taxon>
        <taxon>Oomycota</taxon>
        <taxon>Peronosporomycetes</taxon>
        <taxon>Peronosporales</taxon>
        <taxon>Peronosporaceae</taxon>
        <taxon>Phytophthora</taxon>
    </lineage>
</organism>
<protein>
    <recommendedName>
        <fullName evidence="2">HTH CENPB-type domain-containing protein</fullName>
    </recommendedName>
</protein>
<dbReference type="InterPro" id="IPR006600">
    <property type="entry name" value="HTH_CenpB_DNA-bd_dom"/>
</dbReference>
<dbReference type="RefSeq" id="XP_002897639.1">
    <property type="nucleotide sequence ID" value="XM_002897593.1"/>
</dbReference>